<dbReference type="InterPro" id="IPR018193">
    <property type="entry name" value="Glyc_kinase_flavodox-like_fold"/>
</dbReference>
<comment type="similarity">
    <text evidence="1 4">Belongs to the glycerate kinase type-1 family.</text>
</comment>
<keyword evidence="2 4" id="KW-0808">Transferase</keyword>
<dbReference type="Pfam" id="PF02595">
    <property type="entry name" value="Gly_kinase"/>
    <property type="match status" value="1"/>
</dbReference>
<evidence type="ECO:0000313" key="5">
    <source>
        <dbReference type="EMBL" id="NNH74440.1"/>
    </source>
</evidence>
<evidence type="ECO:0000256" key="3">
    <source>
        <dbReference type="ARBA" id="ARBA00022777"/>
    </source>
</evidence>
<comment type="caution">
    <text evidence="5">The sequence shown here is derived from an EMBL/GenBank/DDBJ whole genome shotgun (WGS) entry which is preliminary data.</text>
</comment>
<dbReference type="Gene3D" id="3.40.50.10350">
    <property type="entry name" value="Glycerate kinase, domain 1"/>
    <property type="match status" value="1"/>
</dbReference>
<dbReference type="PANTHER" id="PTHR21599">
    <property type="entry name" value="GLYCERATE KINASE"/>
    <property type="match status" value="1"/>
</dbReference>
<dbReference type="InterPro" id="IPR018197">
    <property type="entry name" value="Glycerate_kinase_RE-like"/>
</dbReference>
<name>A0A849CDA7_9NOCA</name>
<dbReference type="GO" id="GO:0008887">
    <property type="term" value="F:glycerate kinase activity"/>
    <property type="evidence" value="ECO:0007669"/>
    <property type="project" value="UniProtKB-UniRule"/>
</dbReference>
<dbReference type="NCBIfam" id="TIGR00045">
    <property type="entry name" value="glycerate kinase"/>
    <property type="match status" value="1"/>
</dbReference>
<reference evidence="5 6" key="1">
    <citation type="submission" date="2020-05" db="EMBL/GenBank/DDBJ databases">
        <title>MicrobeNet Type strains.</title>
        <authorList>
            <person name="Nicholson A.C."/>
        </authorList>
    </citation>
    <scope>NUCLEOTIDE SEQUENCE [LARGE SCALE GENOMIC DNA]</scope>
    <source>
        <strain evidence="5 6">JCM 3224</strain>
    </source>
</reference>
<dbReference type="Gene3D" id="3.90.1510.10">
    <property type="entry name" value="Glycerate kinase, domain 2"/>
    <property type="match status" value="1"/>
</dbReference>
<sequence>MSETLSGASPSVCPVCVSPPYGRVAKAETVHTVGVTQQGPHRVVLAPDKFKGSLTAAEVAAALARGIARTAPSAHIHQLPIADGGDGTVAAFLAAGWNRVALHAPGPTGRPAPTVYARRADTAVIELAAVVGLSKLRGGQHDPLHANTYGLGVVIAHALDHGAREIVLGLGGSASTDGGAGMLQALGLRILDAEGHELPSGGVSLRHAAEVDRTGLHPALARARITLASDVDNPLLGPTGAVAVYARQKGAGPDDLAILEAALTNWARLVAPEQAARPGAGAAGGTGFGAMAVLGASPRPGIEVVLDLIDFSAHLTNADLVVTGEGSLDTQSLHGKAPIGVCHAARAAGIPVMAVAGRIRLSRAQLQAAGFAASQALSDLESNPSRCMANAADLLERVGKQIGANGTGLG</sequence>
<keyword evidence="3 4" id="KW-0418">Kinase</keyword>
<gene>
    <name evidence="5" type="ORF">HLB23_32115</name>
</gene>
<dbReference type="EMBL" id="JABELX010000014">
    <property type="protein sequence ID" value="NNH74440.1"/>
    <property type="molecule type" value="Genomic_DNA"/>
</dbReference>
<dbReference type="SUPFAM" id="SSF110738">
    <property type="entry name" value="Glycerate kinase I"/>
    <property type="match status" value="1"/>
</dbReference>
<dbReference type="InterPro" id="IPR036129">
    <property type="entry name" value="Glycerate_kinase_sf"/>
</dbReference>
<keyword evidence="6" id="KW-1185">Reference proteome</keyword>
<evidence type="ECO:0000256" key="1">
    <source>
        <dbReference type="ARBA" id="ARBA00006284"/>
    </source>
</evidence>
<evidence type="ECO:0000256" key="4">
    <source>
        <dbReference type="PIRNR" id="PIRNR006078"/>
    </source>
</evidence>
<dbReference type="PANTHER" id="PTHR21599:SF0">
    <property type="entry name" value="GLYCERATE KINASE"/>
    <property type="match status" value="1"/>
</dbReference>
<proteinExistence type="inferred from homology"/>
<protein>
    <submittedName>
        <fullName evidence="5">Glycerate kinase</fullName>
    </submittedName>
</protein>
<organism evidence="5 6">
    <name type="scientific">Nocardia uniformis</name>
    <dbReference type="NCBI Taxonomy" id="53432"/>
    <lineage>
        <taxon>Bacteria</taxon>
        <taxon>Bacillati</taxon>
        <taxon>Actinomycetota</taxon>
        <taxon>Actinomycetes</taxon>
        <taxon>Mycobacteriales</taxon>
        <taxon>Nocardiaceae</taxon>
        <taxon>Nocardia</taxon>
    </lineage>
</organism>
<dbReference type="GO" id="GO:0031388">
    <property type="term" value="P:organic acid phosphorylation"/>
    <property type="evidence" value="ECO:0007669"/>
    <property type="project" value="UniProtKB-UniRule"/>
</dbReference>
<accession>A0A849CDA7</accession>
<dbReference type="AlphaFoldDB" id="A0A849CDA7"/>
<dbReference type="PIRSF" id="PIRSF006078">
    <property type="entry name" value="GlxK"/>
    <property type="match status" value="1"/>
</dbReference>
<evidence type="ECO:0000313" key="6">
    <source>
        <dbReference type="Proteomes" id="UP000586827"/>
    </source>
</evidence>
<evidence type="ECO:0000256" key="2">
    <source>
        <dbReference type="ARBA" id="ARBA00022679"/>
    </source>
</evidence>
<dbReference type="Proteomes" id="UP000586827">
    <property type="component" value="Unassembled WGS sequence"/>
</dbReference>
<dbReference type="InterPro" id="IPR004381">
    <property type="entry name" value="Glycerate_kinase"/>
</dbReference>